<dbReference type="Proteomes" id="UP001596230">
    <property type="component" value="Unassembled WGS sequence"/>
</dbReference>
<feature type="transmembrane region" description="Helical" evidence="4">
    <location>
        <begin position="200"/>
        <end position="224"/>
    </location>
</feature>
<sequence length="389" mass="41421">MKLTHSSCLLAGIFLIAGCLRVTFTGVSPLLHDIAQNFSLSDVSIGSLTTLPLLAFAAISPLSAGLAKRYGAERVLFMALLILCVGIIYRSAGNTSALYQGTVIIGCGIALGNVLLPALVKRHFPEHVGDTIGKYSLVMGLCAAAGSALMVPLAQTLHSWRWALLALGLFPLVALLAWIPQIRQSPDRYLPPGEAQSHRYLWRSPLAWQVTLFLGTNSLIYYVIVSWLPAILTSQGYSNEQAGSLHGLMQLASAVPGLLAGYVLRTLKGQQGLTLFMVLLCTLSLAGLLCWPALSVLWVSLFGFSCGAMIILGLTFISLRSGSVLQASALSGMAQCVGYLLAACGPPLLGQFHDLSGHWNGPLLVLIACSLLMAVFGYHASQTRSIEKN</sequence>
<evidence type="ECO:0000256" key="2">
    <source>
        <dbReference type="ARBA" id="ARBA00022989"/>
    </source>
</evidence>
<keyword evidence="7" id="KW-1185">Reference proteome</keyword>
<evidence type="ECO:0000259" key="5">
    <source>
        <dbReference type="PROSITE" id="PS50850"/>
    </source>
</evidence>
<feature type="transmembrane region" description="Helical" evidence="4">
    <location>
        <begin position="45"/>
        <end position="63"/>
    </location>
</feature>
<feature type="transmembrane region" description="Helical" evidence="4">
    <location>
        <begin position="244"/>
        <end position="264"/>
    </location>
</feature>
<dbReference type="InterPro" id="IPR052524">
    <property type="entry name" value="MFS_Cyanate_Porter"/>
</dbReference>
<dbReference type="PANTHER" id="PTHR23523">
    <property type="match status" value="1"/>
</dbReference>
<dbReference type="PANTHER" id="PTHR23523:SF2">
    <property type="entry name" value="2-NITROIMIDAZOLE TRANSPORTER"/>
    <property type="match status" value="1"/>
</dbReference>
<feature type="transmembrane region" description="Helical" evidence="4">
    <location>
        <begin position="160"/>
        <end position="179"/>
    </location>
</feature>
<keyword evidence="3 4" id="KW-0472">Membrane</keyword>
<feature type="transmembrane region" description="Helical" evidence="4">
    <location>
        <begin position="329"/>
        <end position="349"/>
    </location>
</feature>
<accession>A0ABW1W168</accession>
<feature type="transmembrane region" description="Helical" evidence="4">
    <location>
        <begin position="273"/>
        <end position="294"/>
    </location>
</feature>
<feature type="transmembrane region" description="Helical" evidence="4">
    <location>
        <begin position="300"/>
        <end position="317"/>
    </location>
</feature>
<evidence type="ECO:0000256" key="4">
    <source>
        <dbReference type="SAM" id="Phobius"/>
    </source>
</evidence>
<comment type="caution">
    <text evidence="6">The sequence shown here is derived from an EMBL/GenBank/DDBJ whole genome shotgun (WGS) entry which is preliminary data.</text>
</comment>
<dbReference type="Gene3D" id="1.20.1250.20">
    <property type="entry name" value="MFS general substrate transporter like domains"/>
    <property type="match status" value="2"/>
</dbReference>
<reference evidence="7" key="1">
    <citation type="journal article" date="2019" name="Int. J. Syst. Evol. Microbiol.">
        <title>The Global Catalogue of Microorganisms (GCM) 10K type strain sequencing project: providing services to taxonomists for standard genome sequencing and annotation.</title>
        <authorList>
            <consortium name="The Broad Institute Genomics Platform"/>
            <consortium name="The Broad Institute Genome Sequencing Center for Infectious Disease"/>
            <person name="Wu L."/>
            <person name="Ma J."/>
        </authorList>
    </citation>
    <scope>NUCLEOTIDE SEQUENCE [LARGE SCALE GENOMIC DNA]</scope>
    <source>
        <strain evidence="7">CGMCC 1.18518</strain>
    </source>
</reference>
<gene>
    <name evidence="6" type="ORF">ACFP9W_09645</name>
</gene>
<evidence type="ECO:0000256" key="1">
    <source>
        <dbReference type="ARBA" id="ARBA00022692"/>
    </source>
</evidence>
<dbReference type="InterPro" id="IPR020846">
    <property type="entry name" value="MFS_dom"/>
</dbReference>
<feature type="transmembrane region" description="Helical" evidence="4">
    <location>
        <begin position="361"/>
        <end position="380"/>
    </location>
</feature>
<evidence type="ECO:0000313" key="7">
    <source>
        <dbReference type="Proteomes" id="UP001596230"/>
    </source>
</evidence>
<feature type="transmembrane region" description="Helical" evidence="4">
    <location>
        <begin position="132"/>
        <end position="154"/>
    </location>
</feature>
<proteinExistence type="predicted"/>
<keyword evidence="1 4" id="KW-0812">Transmembrane</keyword>
<dbReference type="PROSITE" id="PS50850">
    <property type="entry name" value="MFS"/>
    <property type="match status" value="1"/>
</dbReference>
<dbReference type="InterPro" id="IPR036259">
    <property type="entry name" value="MFS_trans_sf"/>
</dbReference>
<protein>
    <submittedName>
        <fullName evidence="6">MFS transporter</fullName>
    </submittedName>
</protein>
<dbReference type="SUPFAM" id="SSF103473">
    <property type="entry name" value="MFS general substrate transporter"/>
    <property type="match status" value="1"/>
</dbReference>
<dbReference type="RefSeq" id="WP_385950494.1">
    <property type="nucleotide sequence ID" value="NZ_JBHSUB010000009.1"/>
</dbReference>
<organism evidence="6 7">
    <name type="scientific">Tatumella terrea</name>
    <dbReference type="NCBI Taxonomy" id="419007"/>
    <lineage>
        <taxon>Bacteria</taxon>
        <taxon>Pseudomonadati</taxon>
        <taxon>Pseudomonadota</taxon>
        <taxon>Gammaproteobacteria</taxon>
        <taxon>Enterobacterales</taxon>
        <taxon>Erwiniaceae</taxon>
        <taxon>Tatumella</taxon>
    </lineage>
</organism>
<dbReference type="Pfam" id="PF07690">
    <property type="entry name" value="MFS_1"/>
    <property type="match status" value="1"/>
</dbReference>
<dbReference type="InterPro" id="IPR011701">
    <property type="entry name" value="MFS"/>
</dbReference>
<feature type="transmembrane region" description="Helical" evidence="4">
    <location>
        <begin position="98"/>
        <end position="120"/>
    </location>
</feature>
<dbReference type="EMBL" id="JBHSUB010000009">
    <property type="protein sequence ID" value="MFC6378348.1"/>
    <property type="molecule type" value="Genomic_DNA"/>
</dbReference>
<feature type="transmembrane region" description="Helical" evidence="4">
    <location>
        <begin position="75"/>
        <end position="92"/>
    </location>
</feature>
<evidence type="ECO:0000313" key="6">
    <source>
        <dbReference type="EMBL" id="MFC6378348.1"/>
    </source>
</evidence>
<dbReference type="PROSITE" id="PS51257">
    <property type="entry name" value="PROKAR_LIPOPROTEIN"/>
    <property type="match status" value="1"/>
</dbReference>
<evidence type="ECO:0000256" key="3">
    <source>
        <dbReference type="ARBA" id="ARBA00023136"/>
    </source>
</evidence>
<name>A0ABW1W168_9GAMM</name>
<keyword evidence="2 4" id="KW-1133">Transmembrane helix</keyword>
<feature type="domain" description="Major facilitator superfamily (MFS) profile" evidence="5">
    <location>
        <begin position="1"/>
        <end position="385"/>
    </location>
</feature>